<dbReference type="RefSeq" id="WP_227570662.1">
    <property type="nucleotide sequence ID" value="NZ_CP101988.1"/>
</dbReference>
<dbReference type="EMBL" id="CP101988">
    <property type="protein sequence ID" value="UUI74623.1"/>
    <property type="molecule type" value="Genomic_DNA"/>
</dbReference>
<keyword evidence="2" id="KW-1185">Reference proteome</keyword>
<dbReference type="Proteomes" id="UP001316189">
    <property type="component" value="Chromosome"/>
</dbReference>
<evidence type="ECO:0000313" key="1">
    <source>
        <dbReference type="EMBL" id="UUI74623.1"/>
    </source>
</evidence>
<reference evidence="1 2" key="1">
    <citation type="submission" date="2022-07" db="EMBL/GenBank/DDBJ databases">
        <title>Novel species in genus cellulomonas.</title>
        <authorList>
            <person name="Ye L."/>
        </authorList>
    </citation>
    <scope>NUCLEOTIDE SEQUENCE [LARGE SCALE GENOMIC DNA]</scope>
    <source>
        <strain evidence="2">zg-Y338</strain>
    </source>
</reference>
<gene>
    <name evidence="1" type="ORF">NP064_12575</name>
</gene>
<evidence type="ECO:0000313" key="2">
    <source>
        <dbReference type="Proteomes" id="UP001316189"/>
    </source>
</evidence>
<accession>A0ABY5KXP7</accession>
<proteinExistence type="predicted"/>
<organism evidence="1 2">
    <name type="scientific">Cellulomonas chengniuliangii</name>
    <dbReference type="NCBI Taxonomy" id="2968084"/>
    <lineage>
        <taxon>Bacteria</taxon>
        <taxon>Bacillati</taxon>
        <taxon>Actinomycetota</taxon>
        <taxon>Actinomycetes</taxon>
        <taxon>Micrococcales</taxon>
        <taxon>Cellulomonadaceae</taxon>
        <taxon>Cellulomonas</taxon>
    </lineage>
</organism>
<sequence>MTERFKKSRLRDVVRSSEGYRIRVAGRTGINYRDDQGMVHVDSETMNESPVHVVVNGESIPDLPPGRRDLILARIARAFDHAGWRLS</sequence>
<name>A0ABY5KXP7_9CELL</name>
<protein>
    <submittedName>
        <fullName evidence="1">Uncharacterized protein</fullName>
    </submittedName>
</protein>